<keyword evidence="2" id="KW-1133">Transmembrane helix</keyword>
<dbReference type="VEuPathDB" id="PlasmoDB:AK88_05325"/>
<organism evidence="4 5">
    <name type="scientific">Plasmodium fragile</name>
    <dbReference type="NCBI Taxonomy" id="5857"/>
    <lineage>
        <taxon>Eukaryota</taxon>
        <taxon>Sar</taxon>
        <taxon>Alveolata</taxon>
        <taxon>Apicomplexa</taxon>
        <taxon>Aconoidasida</taxon>
        <taxon>Haemosporida</taxon>
        <taxon>Plasmodiidae</taxon>
        <taxon>Plasmodium</taxon>
        <taxon>Plasmodium (Plasmodium)</taxon>
    </lineage>
</organism>
<reference evidence="4 5" key="1">
    <citation type="submission" date="2014-03" db="EMBL/GenBank/DDBJ databases">
        <title>The Genome Sequence of Plasmodium fragile nilgiri.</title>
        <authorList>
            <consortium name="The Broad Institute Genomics Platform"/>
            <consortium name="The Broad Institute Genome Sequencing Center for Infectious Disease"/>
            <person name="Neafsey D."/>
            <person name="Duraisingh M."/>
            <person name="Young S.K."/>
            <person name="Zeng Q."/>
            <person name="Gargeya S."/>
            <person name="Abouelleil A."/>
            <person name="Alvarado L."/>
            <person name="Chapman S.B."/>
            <person name="Gainer-Dewar J."/>
            <person name="Goldberg J."/>
            <person name="Griggs A."/>
            <person name="Gujja S."/>
            <person name="Hansen M."/>
            <person name="Howarth C."/>
            <person name="Imamovic A."/>
            <person name="Larimer J."/>
            <person name="Pearson M."/>
            <person name="Poon T.W."/>
            <person name="Priest M."/>
            <person name="Roberts A."/>
            <person name="Saif S."/>
            <person name="Shea T."/>
            <person name="Sykes S."/>
            <person name="Wortman J."/>
            <person name="Nusbaum C."/>
            <person name="Birren B."/>
        </authorList>
    </citation>
    <scope>NUCLEOTIDE SEQUENCE [LARGE SCALE GENOMIC DNA]</scope>
    <source>
        <strain evidence="5">nilgiri</strain>
    </source>
</reference>
<feature type="transmembrane region" description="Helical" evidence="2">
    <location>
        <begin position="292"/>
        <end position="310"/>
    </location>
</feature>
<protein>
    <recommendedName>
        <fullName evidence="6">Pv-fam-b protein</fullName>
    </recommendedName>
</protein>
<gene>
    <name evidence="4" type="ORF">AK88_05325</name>
</gene>
<feature type="chain" id="PRO_5002343467" description="Pv-fam-b protein" evidence="3">
    <location>
        <begin position="23"/>
        <end position="339"/>
    </location>
</feature>
<keyword evidence="2" id="KW-0472">Membrane</keyword>
<feature type="transmembrane region" description="Helical" evidence="2">
    <location>
        <begin position="267"/>
        <end position="286"/>
    </location>
</feature>
<dbReference type="OMA" id="YIDECEH"/>
<dbReference type="Proteomes" id="UP000054561">
    <property type="component" value="Unassembled WGS sequence"/>
</dbReference>
<evidence type="ECO:0000256" key="1">
    <source>
        <dbReference type="SAM" id="MobiDB-lite"/>
    </source>
</evidence>
<sequence>MHIVAAIFQLRTSRLLLADVDAQPEPVRELESNFPKNKERTPEYPSDVVAVHPESPSKYEYKGISLQDGKNLSYSDDNHILEENKKEQLLKCVQDEQEVETNQEQLNPPQQEITNVKMINAADHKKNFGQVLKDIKTMKVKALNAEITNVMEYKKRIDKELEKINMMLEKFKEQKIMNAEVRKMKDRQKALRGTSYFIKKKCSADVPSGVDSMEGITETEGVVLNPVRMIDSRIEKTLFRTFNYIDECEHNPNITKTQYRLLKIKKYGSILALPFLIALSSLGFYADVSLHWVIFVFCALSFIIFFYILVKTLKYDLKSHGIRKPLFMDYVRSFKRCIK</sequence>
<evidence type="ECO:0000256" key="3">
    <source>
        <dbReference type="SAM" id="SignalP"/>
    </source>
</evidence>
<accession>A0A0D9QH36</accession>
<proteinExistence type="predicted"/>
<evidence type="ECO:0000256" key="2">
    <source>
        <dbReference type="SAM" id="Phobius"/>
    </source>
</evidence>
<keyword evidence="2" id="KW-0812">Transmembrane</keyword>
<feature type="signal peptide" evidence="3">
    <location>
        <begin position="1"/>
        <end position="22"/>
    </location>
</feature>
<dbReference type="RefSeq" id="XP_012338350.1">
    <property type="nucleotide sequence ID" value="XM_012482927.1"/>
</dbReference>
<keyword evidence="3" id="KW-0732">Signal</keyword>
<keyword evidence="5" id="KW-1185">Reference proteome</keyword>
<evidence type="ECO:0008006" key="6">
    <source>
        <dbReference type="Google" id="ProtNLM"/>
    </source>
</evidence>
<dbReference type="GeneID" id="24270639"/>
<name>A0A0D9QH36_PLAFR</name>
<dbReference type="AlphaFoldDB" id="A0A0D9QH36"/>
<feature type="region of interest" description="Disordered" evidence="1">
    <location>
        <begin position="29"/>
        <end position="50"/>
    </location>
</feature>
<dbReference type="OrthoDB" id="386852at2759"/>
<feature type="compositionally biased region" description="Basic and acidic residues" evidence="1">
    <location>
        <begin position="29"/>
        <end position="42"/>
    </location>
</feature>
<dbReference type="EMBL" id="KQ001758">
    <property type="protein sequence ID" value="KJP85041.1"/>
    <property type="molecule type" value="Genomic_DNA"/>
</dbReference>
<evidence type="ECO:0000313" key="5">
    <source>
        <dbReference type="Proteomes" id="UP000054561"/>
    </source>
</evidence>
<evidence type="ECO:0000313" key="4">
    <source>
        <dbReference type="EMBL" id="KJP85041.1"/>
    </source>
</evidence>